<protein>
    <submittedName>
        <fullName evidence="2">Uncharacterized protein</fullName>
    </submittedName>
</protein>
<gene>
    <name evidence="2" type="primary">DAPPUDRAFT_106000</name>
</gene>
<name>A0A1A8U3I6_NOTFU</name>
<dbReference type="AlphaFoldDB" id="A0A1A8U3I6"/>
<keyword evidence="1" id="KW-0812">Transmembrane</keyword>
<evidence type="ECO:0000313" key="2">
    <source>
        <dbReference type="EMBL" id="SBS41668.1"/>
    </source>
</evidence>
<sequence length="64" mass="7699">RGFSLLASLRFLWSVHMIMGCSERFRRLFVHMGWVVLGYGVVRVRFWWWTVMQHLTWVGGLVED</sequence>
<feature type="transmembrane region" description="Helical" evidence="1">
    <location>
        <begin position="28"/>
        <end position="48"/>
    </location>
</feature>
<organism evidence="2">
    <name type="scientific">Nothobranchius furzeri</name>
    <name type="common">Turquoise killifish</name>
    <dbReference type="NCBI Taxonomy" id="105023"/>
    <lineage>
        <taxon>Eukaryota</taxon>
        <taxon>Metazoa</taxon>
        <taxon>Chordata</taxon>
        <taxon>Craniata</taxon>
        <taxon>Vertebrata</taxon>
        <taxon>Euteleostomi</taxon>
        <taxon>Actinopterygii</taxon>
        <taxon>Neopterygii</taxon>
        <taxon>Teleostei</taxon>
        <taxon>Neoteleostei</taxon>
        <taxon>Acanthomorphata</taxon>
        <taxon>Ovalentaria</taxon>
        <taxon>Atherinomorphae</taxon>
        <taxon>Cyprinodontiformes</taxon>
        <taxon>Nothobranchiidae</taxon>
        <taxon>Nothobranchius</taxon>
    </lineage>
</organism>
<reference evidence="2" key="2">
    <citation type="submission" date="2016-06" db="EMBL/GenBank/DDBJ databases">
        <title>The genome of a short-lived fish provides insights into sex chromosome evolution and the genetic control of aging.</title>
        <authorList>
            <person name="Reichwald K."/>
            <person name="Felder M."/>
            <person name="Petzold A."/>
            <person name="Koch P."/>
            <person name="Groth M."/>
            <person name="Platzer M."/>
        </authorList>
    </citation>
    <scope>NUCLEOTIDE SEQUENCE</scope>
    <source>
        <tissue evidence="2">Brain</tissue>
    </source>
</reference>
<feature type="non-terminal residue" evidence="2">
    <location>
        <position position="1"/>
    </location>
</feature>
<evidence type="ECO:0000256" key="1">
    <source>
        <dbReference type="SAM" id="Phobius"/>
    </source>
</evidence>
<accession>A0A1A8U3I6</accession>
<keyword evidence="1" id="KW-0472">Membrane</keyword>
<feature type="non-terminal residue" evidence="2">
    <location>
        <position position="64"/>
    </location>
</feature>
<dbReference type="EMBL" id="HAEJ01001211">
    <property type="protein sequence ID" value="SBS41668.1"/>
    <property type="molecule type" value="Transcribed_RNA"/>
</dbReference>
<keyword evidence="1" id="KW-1133">Transmembrane helix</keyword>
<proteinExistence type="predicted"/>
<reference evidence="2" key="1">
    <citation type="submission" date="2016-05" db="EMBL/GenBank/DDBJ databases">
        <authorList>
            <person name="Lavstsen T."/>
            <person name="Jespersen J.S."/>
        </authorList>
    </citation>
    <scope>NUCLEOTIDE SEQUENCE</scope>
    <source>
        <tissue evidence="2">Brain</tissue>
    </source>
</reference>